<keyword evidence="4" id="KW-0804">Transcription</keyword>
<comment type="similarity">
    <text evidence="1">Belongs to the sigma-70 factor family. ECF subfamily.</text>
</comment>
<keyword evidence="2" id="KW-0805">Transcription regulation</keyword>
<dbReference type="GO" id="GO:0006352">
    <property type="term" value="P:DNA-templated transcription initiation"/>
    <property type="evidence" value="ECO:0007669"/>
    <property type="project" value="InterPro"/>
</dbReference>
<proteinExistence type="inferred from homology"/>
<dbReference type="SUPFAM" id="SSF88659">
    <property type="entry name" value="Sigma3 and sigma4 domains of RNA polymerase sigma factors"/>
    <property type="match status" value="1"/>
</dbReference>
<dbReference type="GO" id="GO:0003677">
    <property type="term" value="F:DNA binding"/>
    <property type="evidence" value="ECO:0007669"/>
    <property type="project" value="InterPro"/>
</dbReference>
<feature type="domain" description="RNA polymerase sigma factor 70 region 4 type 2" evidence="6">
    <location>
        <begin position="108"/>
        <end position="158"/>
    </location>
</feature>
<dbReference type="GO" id="GO:0016987">
    <property type="term" value="F:sigma factor activity"/>
    <property type="evidence" value="ECO:0007669"/>
    <property type="project" value="UniProtKB-KW"/>
</dbReference>
<dbReference type="Pfam" id="PF08281">
    <property type="entry name" value="Sigma70_r4_2"/>
    <property type="match status" value="1"/>
</dbReference>
<dbReference type="InterPro" id="IPR013325">
    <property type="entry name" value="RNA_pol_sigma_r2"/>
</dbReference>
<feature type="domain" description="RNA polymerase sigma-70 region 2" evidence="5">
    <location>
        <begin position="13"/>
        <end position="73"/>
    </location>
</feature>
<keyword evidence="8" id="KW-1185">Reference proteome</keyword>
<accession>A0A2S0ICU3</accession>
<evidence type="ECO:0000313" key="7">
    <source>
        <dbReference type="EMBL" id="AVJ29855.1"/>
    </source>
</evidence>
<dbReference type="InterPro" id="IPR007627">
    <property type="entry name" value="RNA_pol_sigma70_r2"/>
</dbReference>
<dbReference type="RefSeq" id="WP_105240517.1">
    <property type="nucleotide sequence ID" value="NZ_CP023270.1"/>
</dbReference>
<dbReference type="Gene3D" id="1.10.1740.10">
    <property type="match status" value="1"/>
</dbReference>
<dbReference type="InterPro" id="IPR014284">
    <property type="entry name" value="RNA_pol_sigma-70_dom"/>
</dbReference>
<dbReference type="CDD" id="cd06171">
    <property type="entry name" value="Sigma70_r4"/>
    <property type="match status" value="1"/>
</dbReference>
<dbReference type="SUPFAM" id="SSF88946">
    <property type="entry name" value="Sigma2 domain of RNA polymerase sigma factors"/>
    <property type="match status" value="1"/>
</dbReference>
<dbReference type="InterPro" id="IPR013324">
    <property type="entry name" value="RNA_pol_sigma_r3/r4-like"/>
</dbReference>
<protein>
    <submittedName>
        <fullName evidence="7">RNA polymerase ECF-subfamily sigma-70 factor</fullName>
    </submittedName>
</protein>
<dbReference type="AlphaFoldDB" id="A0A2S0ICU3"/>
<dbReference type="Pfam" id="PF04542">
    <property type="entry name" value="Sigma70_r2"/>
    <property type="match status" value="1"/>
</dbReference>
<evidence type="ECO:0000256" key="4">
    <source>
        <dbReference type="ARBA" id="ARBA00023163"/>
    </source>
</evidence>
<dbReference type="OrthoDB" id="192021at2"/>
<gene>
    <name evidence="7" type="ORF">CLM73_23680</name>
</gene>
<name>A0A2S0ICU3_9BURK</name>
<organism evidence="7 8">
    <name type="scientific">Achromobacter spanius</name>
    <dbReference type="NCBI Taxonomy" id="217203"/>
    <lineage>
        <taxon>Bacteria</taxon>
        <taxon>Pseudomonadati</taxon>
        <taxon>Pseudomonadota</taxon>
        <taxon>Betaproteobacteria</taxon>
        <taxon>Burkholderiales</taxon>
        <taxon>Alcaligenaceae</taxon>
        <taxon>Achromobacter</taxon>
    </lineage>
</organism>
<dbReference type="PANTHER" id="PTHR43133">
    <property type="entry name" value="RNA POLYMERASE ECF-TYPE SIGMA FACTO"/>
    <property type="match status" value="1"/>
</dbReference>
<keyword evidence="3" id="KW-0731">Sigma factor</keyword>
<evidence type="ECO:0000259" key="6">
    <source>
        <dbReference type="Pfam" id="PF08281"/>
    </source>
</evidence>
<dbReference type="InterPro" id="IPR013249">
    <property type="entry name" value="RNA_pol_sigma70_r4_t2"/>
</dbReference>
<dbReference type="InterPro" id="IPR039425">
    <property type="entry name" value="RNA_pol_sigma-70-like"/>
</dbReference>
<sequence>MSCPPKSKNSWLAHYRELVGAWTRRVGNSHDAEDATHDAILRVLETDSGALVNPRAYLHRSVQNRLIDSHRQSKVLDLVPLHELDEGDHPLLTDPDAAARTTQLLVSLKAGLAELPLKCRQVFLWHRLEGFTQEEIAQKLGISVNMVEKYMIRAVRHLRDRMQNHAPH</sequence>
<evidence type="ECO:0000313" key="8">
    <source>
        <dbReference type="Proteomes" id="UP000239477"/>
    </source>
</evidence>
<evidence type="ECO:0000256" key="1">
    <source>
        <dbReference type="ARBA" id="ARBA00010641"/>
    </source>
</evidence>
<dbReference type="Gene3D" id="1.10.10.10">
    <property type="entry name" value="Winged helix-like DNA-binding domain superfamily/Winged helix DNA-binding domain"/>
    <property type="match status" value="1"/>
</dbReference>
<reference evidence="7 8" key="1">
    <citation type="submission" date="2017-09" db="EMBL/GenBank/DDBJ databases">
        <title>Genomic, metabolic, and phenotypic characteristics of bacterial isolates from the natural microbiome of the model nematode Caenorhabditis elegans.</title>
        <authorList>
            <person name="Zimmermann J."/>
            <person name="Obeng N."/>
            <person name="Yang W."/>
            <person name="Obeng O."/>
            <person name="Kissoyan K."/>
            <person name="Pees B."/>
            <person name="Dirksen P."/>
            <person name="Hoppner M."/>
            <person name="Franke A."/>
            <person name="Rosenstiel P."/>
            <person name="Leippe M."/>
            <person name="Dierking K."/>
            <person name="Kaleta C."/>
            <person name="Schulenburg H."/>
        </authorList>
    </citation>
    <scope>NUCLEOTIDE SEQUENCE [LARGE SCALE GENOMIC DNA]</scope>
    <source>
        <strain evidence="7 8">MYb73</strain>
    </source>
</reference>
<dbReference type="Proteomes" id="UP000239477">
    <property type="component" value="Chromosome"/>
</dbReference>
<evidence type="ECO:0000256" key="3">
    <source>
        <dbReference type="ARBA" id="ARBA00023082"/>
    </source>
</evidence>
<dbReference type="PANTHER" id="PTHR43133:SF63">
    <property type="entry name" value="RNA POLYMERASE SIGMA FACTOR FECI-RELATED"/>
    <property type="match status" value="1"/>
</dbReference>
<dbReference type="EMBL" id="CP023270">
    <property type="protein sequence ID" value="AVJ29855.1"/>
    <property type="molecule type" value="Genomic_DNA"/>
</dbReference>
<dbReference type="InterPro" id="IPR036388">
    <property type="entry name" value="WH-like_DNA-bd_sf"/>
</dbReference>
<dbReference type="NCBIfam" id="TIGR02937">
    <property type="entry name" value="sigma70-ECF"/>
    <property type="match status" value="1"/>
</dbReference>
<evidence type="ECO:0000259" key="5">
    <source>
        <dbReference type="Pfam" id="PF04542"/>
    </source>
</evidence>
<evidence type="ECO:0000256" key="2">
    <source>
        <dbReference type="ARBA" id="ARBA00023015"/>
    </source>
</evidence>